<dbReference type="SUPFAM" id="SSF54106">
    <property type="entry name" value="LysM domain"/>
    <property type="match status" value="2"/>
</dbReference>
<reference evidence="4 7" key="2">
    <citation type="submission" date="2019-07" db="EMBL/GenBank/DDBJ databases">
        <title>Whole genome shotgun sequence of Halomonas cupida NBRC 102219.</title>
        <authorList>
            <person name="Hosoyama A."/>
            <person name="Uohara A."/>
            <person name="Ohji S."/>
            <person name="Ichikawa N."/>
        </authorList>
    </citation>
    <scope>NUCLEOTIDE SEQUENCE [LARGE SCALE GENOMIC DNA]</scope>
    <source>
        <strain evidence="4 7">NBRC 102219</strain>
    </source>
</reference>
<evidence type="ECO:0000313" key="6">
    <source>
        <dbReference type="Proteomes" id="UP000184123"/>
    </source>
</evidence>
<dbReference type="Pfam" id="PF01551">
    <property type="entry name" value="Peptidase_M23"/>
    <property type="match status" value="1"/>
</dbReference>
<reference evidence="5 6" key="1">
    <citation type="submission" date="2016-11" db="EMBL/GenBank/DDBJ databases">
        <authorList>
            <person name="Jaros S."/>
            <person name="Januszkiewicz K."/>
            <person name="Wedrychowicz H."/>
        </authorList>
    </citation>
    <scope>NUCLEOTIDE SEQUENCE [LARGE SCALE GENOMIC DNA]</scope>
    <source>
        <strain evidence="5 6">DSM 4740</strain>
    </source>
</reference>
<dbReference type="Proteomes" id="UP000321726">
    <property type="component" value="Unassembled WGS sequence"/>
</dbReference>
<dbReference type="OrthoDB" id="9795421at2"/>
<dbReference type="GO" id="GO:0004222">
    <property type="term" value="F:metalloendopeptidase activity"/>
    <property type="evidence" value="ECO:0007669"/>
    <property type="project" value="TreeGrafter"/>
</dbReference>
<feature type="domain" description="LysM" evidence="3">
    <location>
        <begin position="53"/>
        <end position="97"/>
    </location>
</feature>
<feature type="region of interest" description="Disordered" evidence="1">
    <location>
        <begin position="158"/>
        <end position="189"/>
    </location>
</feature>
<feature type="compositionally biased region" description="Low complexity" evidence="1">
    <location>
        <begin position="162"/>
        <end position="178"/>
    </location>
</feature>
<dbReference type="SUPFAM" id="SSF51261">
    <property type="entry name" value="Duplicated hybrid motif"/>
    <property type="match status" value="1"/>
</dbReference>
<dbReference type="PROSITE" id="PS51782">
    <property type="entry name" value="LYSM"/>
    <property type="match status" value="2"/>
</dbReference>
<dbReference type="Proteomes" id="UP000184123">
    <property type="component" value="Unassembled WGS sequence"/>
</dbReference>
<dbReference type="PROSITE" id="PS51257">
    <property type="entry name" value="PROKAR_LIPOPROTEIN"/>
    <property type="match status" value="1"/>
</dbReference>
<dbReference type="CDD" id="cd12797">
    <property type="entry name" value="M23_peptidase"/>
    <property type="match status" value="1"/>
</dbReference>
<dbReference type="PANTHER" id="PTHR21666:SF270">
    <property type="entry name" value="MUREIN HYDROLASE ACTIVATOR ENVC"/>
    <property type="match status" value="1"/>
</dbReference>
<evidence type="ECO:0000259" key="3">
    <source>
        <dbReference type="PROSITE" id="PS51782"/>
    </source>
</evidence>
<dbReference type="InterPro" id="IPR018392">
    <property type="entry name" value="LysM"/>
</dbReference>
<feature type="chain" id="PRO_5012997521" evidence="2">
    <location>
        <begin position="29"/>
        <end position="312"/>
    </location>
</feature>
<dbReference type="InterPro" id="IPR036779">
    <property type="entry name" value="LysM_dom_sf"/>
</dbReference>
<dbReference type="PANTHER" id="PTHR21666">
    <property type="entry name" value="PEPTIDASE-RELATED"/>
    <property type="match status" value="1"/>
</dbReference>
<dbReference type="InterPro" id="IPR011055">
    <property type="entry name" value="Dup_hybrid_motif"/>
</dbReference>
<organism evidence="5 6">
    <name type="scientific">Halomonas cupida</name>
    <dbReference type="NCBI Taxonomy" id="44933"/>
    <lineage>
        <taxon>Bacteria</taxon>
        <taxon>Pseudomonadati</taxon>
        <taxon>Pseudomonadota</taxon>
        <taxon>Gammaproteobacteria</taxon>
        <taxon>Oceanospirillales</taxon>
        <taxon>Halomonadaceae</taxon>
        <taxon>Halomonas</taxon>
    </lineage>
</organism>
<feature type="domain" description="LysM" evidence="3">
    <location>
        <begin position="110"/>
        <end position="154"/>
    </location>
</feature>
<sequence>MAERAVARKGRLTRLAPLVIALALVGCASQSGGTSGPSSGQTISSSSASIAGHWITVQRGDTLGSIASRAGVPLLRLQRFNPSADARGLAVGQRLLVPSQQERAPSGGPYRYQIRPGDTYSSIGRHFGANARRIQSANPGVSATNLRVGQLVQVPLTSGSKTAASPSTAAPSTSSASARLPNPGKVPSTARGWPWPLEDYRIVRNYGPDARGVLQPMLLATDEGAEARAVANGEVSFADSMRQLGKVVIVHHSDNLQSVYALCDSVLVKSGQQVSAGTPLCRVGRHSSTGRYDLLFDMRHGGKPINPNTILR</sequence>
<evidence type="ECO:0000313" key="5">
    <source>
        <dbReference type="EMBL" id="SHL50150.1"/>
    </source>
</evidence>
<evidence type="ECO:0000256" key="2">
    <source>
        <dbReference type="SAM" id="SignalP"/>
    </source>
</evidence>
<dbReference type="EMBL" id="BJXU01000003">
    <property type="protein sequence ID" value="GEN22137.1"/>
    <property type="molecule type" value="Genomic_DNA"/>
</dbReference>
<keyword evidence="7" id="KW-1185">Reference proteome</keyword>
<dbReference type="InterPro" id="IPR016047">
    <property type="entry name" value="M23ase_b-sheet_dom"/>
</dbReference>
<dbReference type="RefSeq" id="WP_084541692.1">
    <property type="nucleotide sequence ID" value="NZ_BJXU01000003.1"/>
</dbReference>
<evidence type="ECO:0000313" key="7">
    <source>
        <dbReference type="Proteomes" id="UP000321726"/>
    </source>
</evidence>
<dbReference type="CDD" id="cd00118">
    <property type="entry name" value="LysM"/>
    <property type="match status" value="2"/>
</dbReference>
<dbReference type="AlphaFoldDB" id="A0A1M7B585"/>
<dbReference type="Gene3D" id="2.70.70.10">
    <property type="entry name" value="Glucose Permease (Domain IIA)"/>
    <property type="match status" value="1"/>
</dbReference>
<dbReference type="EMBL" id="FRCA01000001">
    <property type="protein sequence ID" value="SHL50150.1"/>
    <property type="molecule type" value="Genomic_DNA"/>
</dbReference>
<dbReference type="SMART" id="SM00257">
    <property type="entry name" value="LysM"/>
    <property type="match status" value="2"/>
</dbReference>
<dbReference type="STRING" id="44933.SAMN05660971_00765"/>
<dbReference type="Gene3D" id="3.10.350.10">
    <property type="entry name" value="LysM domain"/>
    <property type="match status" value="2"/>
</dbReference>
<name>A0A1M7B585_9GAMM</name>
<accession>A0A1M7B585</accession>
<protein>
    <submittedName>
        <fullName evidence="5">LysM domain-containing protein</fullName>
    </submittedName>
    <submittedName>
        <fullName evidence="4">Peptidase</fullName>
    </submittedName>
</protein>
<dbReference type="InterPro" id="IPR050570">
    <property type="entry name" value="Cell_wall_metabolism_enzyme"/>
</dbReference>
<dbReference type="Pfam" id="PF01476">
    <property type="entry name" value="LysM"/>
    <property type="match status" value="2"/>
</dbReference>
<evidence type="ECO:0000256" key="1">
    <source>
        <dbReference type="SAM" id="MobiDB-lite"/>
    </source>
</evidence>
<feature type="signal peptide" evidence="2">
    <location>
        <begin position="1"/>
        <end position="28"/>
    </location>
</feature>
<keyword evidence="2" id="KW-0732">Signal</keyword>
<evidence type="ECO:0000313" key="4">
    <source>
        <dbReference type="EMBL" id="GEN22137.1"/>
    </source>
</evidence>
<gene>
    <name evidence="4" type="ORF">HCU01_00860</name>
    <name evidence="5" type="ORF">SAMN05660971_00765</name>
</gene>
<proteinExistence type="predicted"/>